<name>A0A9P1I8D3_9PELO</name>
<dbReference type="InterPro" id="IPR019184">
    <property type="entry name" value="Uncharacterised_TM-17"/>
</dbReference>
<feature type="transmembrane region" description="Helical" evidence="5">
    <location>
        <begin position="48"/>
        <end position="67"/>
    </location>
</feature>
<keyword evidence="2 5" id="KW-0812">Transmembrane</keyword>
<gene>
    <name evidence="6" type="ORF">CAMP_LOCUS3984</name>
</gene>
<dbReference type="PANTHER" id="PTHR13531:SF0">
    <property type="entry name" value="GEO07735P1-RELATED"/>
    <property type="match status" value="1"/>
</dbReference>
<feature type="transmembrane region" description="Helical" evidence="5">
    <location>
        <begin position="79"/>
        <end position="99"/>
    </location>
</feature>
<comment type="caution">
    <text evidence="6">The sequence shown here is derived from an EMBL/GenBank/DDBJ whole genome shotgun (WGS) entry which is preliminary data.</text>
</comment>
<protein>
    <submittedName>
        <fullName evidence="6">Uncharacterized protein</fullName>
    </submittedName>
</protein>
<dbReference type="Pfam" id="PF09799">
    <property type="entry name" value="Transmemb_17"/>
    <property type="match status" value="1"/>
</dbReference>
<sequence>MINNVRSSLVYQLLIKAQETISCIYFLLIFLLYWYKGSILPYQNYVRVMEFLIIIPFVPIEYLRISWGSRGNILESSAFLLLSSFLAVPVILITVYLTFFQNYVLFIEEIFSYIFGGFVIFETILSFSLSIAFSSSSSTTNLQ</sequence>
<accession>A0A9P1I8D3</accession>
<dbReference type="Proteomes" id="UP001152747">
    <property type="component" value="Unassembled WGS sequence"/>
</dbReference>
<keyword evidence="3 5" id="KW-1133">Transmembrane helix</keyword>
<evidence type="ECO:0000256" key="5">
    <source>
        <dbReference type="SAM" id="Phobius"/>
    </source>
</evidence>
<dbReference type="GO" id="GO:1905515">
    <property type="term" value="P:non-motile cilium assembly"/>
    <property type="evidence" value="ECO:0007669"/>
    <property type="project" value="TreeGrafter"/>
</dbReference>
<evidence type="ECO:0000313" key="7">
    <source>
        <dbReference type="Proteomes" id="UP001152747"/>
    </source>
</evidence>
<feature type="transmembrane region" description="Helical" evidence="5">
    <location>
        <begin position="20"/>
        <end position="36"/>
    </location>
</feature>
<comment type="subcellular location">
    <subcellularLocation>
        <location evidence="1">Membrane</location>
        <topology evidence="1">Multi-pass membrane protein</topology>
    </subcellularLocation>
</comment>
<dbReference type="EMBL" id="CANHGI010000002">
    <property type="protein sequence ID" value="CAI5441347.1"/>
    <property type="molecule type" value="Genomic_DNA"/>
</dbReference>
<keyword evidence="7" id="KW-1185">Reference proteome</keyword>
<dbReference type="GO" id="GO:0035869">
    <property type="term" value="C:ciliary transition zone"/>
    <property type="evidence" value="ECO:0007669"/>
    <property type="project" value="TreeGrafter"/>
</dbReference>
<organism evidence="6 7">
    <name type="scientific">Caenorhabditis angaria</name>
    <dbReference type="NCBI Taxonomy" id="860376"/>
    <lineage>
        <taxon>Eukaryota</taxon>
        <taxon>Metazoa</taxon>
        <taxon>Ecdysozoa</taxon>
        <taxon>Nematoda</taxon>
        <taxon>Chromadorea</taxon>
        <taxon>Rhabditida</taxon>
        <taxon>Rhabditina</taxon>
        <taxon>Rhabditomorpha</taxon>
        <taxon>Rhabditoidea</taxon>
        <taxon>Rhabditidae</taxon>
        <taxon>Peloderinae</taxon>
        <taxon>Caenorhabditis</taxon>
    </lineage>
</organism>
<evidence type="ECO:0000256" key="1">
    <source>
        <dbReference type="ARBA" id="ARBA00004141"/>
    </source>
</evidence>
<evidence type="ECO:0000256" key="2">
    <source>
        <dbReference type="ARBA" id="ARBA00022692"/>
    </source>
</evidence>
<proteinExistence type="predicted"/>
<feature type="transmembrane region" description="Helical" evidence="5">
    <location>
        <begin position="111"/>
        <end position="133"/>
    </location>
</feature>
<dbReference type="AlphaFoldDB" id="A0A9P1I8D3"/>
<evidence type="ECO:0000313" key="6">
    <source>
        <dbReference type="EMBL" id="CAI5441347.1"/>
    </source>
</evidence>
<dbReference type="OrthoDB" id="262535at2759"/>
<dbReference type="GO" id="GO:0016020">
    <property type="term" value="C:membrane"/>
    <property type="evidence" value="ECO:0007669"/>
    <property type="project" value="UniProtKB-SubCell"/>
</dbReference>
<keyword evidence="4 5" id="KW-0472">Membrane</keyword>
<reference evidence="6" key="1">
    <citation type="submission" date="2022-11" db="EMBL/GenBank/DDBJ databases">
        <authorList>
            <person name="Kikuchi T."/>
        </authorList>
    </citation>
    <scope>NUCLEOTIDE SEQUENCE</scope>
    <source>
        <strain evidence="6">PS1010</strain>
    </source>
</reference>
<evidence type="ECO:0000256" key="4">
    <source>
        <dbReference type="ARBA" id="ARBA00023136"/>
    </source>
</evidence>
<evidence type="ECO:0000256" key="3">
    <source>
        <dbReference type="ARBA" id="ARBA00022989"/>
    </source>
</evidence>
<dbReference type="PANTHER" id="PTHR13531">
    <property type="entry name" value="GEO07735P1-RELATED-RELATED"/>
    <property type="match status" value="1"/>
</dbReference>